<dbReference type="Pfam" id="PF13966">
    <property type="entry name" value="zf-RVT"/>
    <property type="match status" value="1"/>
</dbReference>
<evidence type="ECO:0000259" key="1">
    <source>
        <dbReference type="Pfam" id="PF13966"/>
    </source>
</evidence>
<reference evidence="3" key="2">
    <citation type="submission" date="2025-08" db="UniProtKB">
        <authorList>
            <consortium name="RefSeq"/>
        </authorList>
    </citation>
    <scope>IDENTIFICATION</scope>
    <source>
        <tissue evidence="3">Leaf</tissue>
    </source>
</reference>
<feature type="domain" description="Reverse transcriptase zinc-binding" evidence="1">
    <location>
        <begin position="87"/>
        <end position="168"/>
    </location>
</feature>
<dbReference type="InterPro" id="IPR026960">
    <property type="entry name" value="RVT-Znf"/>
</dbReference>
<dbReference type="AlphaFoldDB" id="A0A1S3XRS4"/>
<dbReference type="OMA" id="QNEEWDI"/>
<dbReference type="PaxDb" id="4097-A0A1S3XRS4"/>
<evidence type="ECO:0000313" key="2">
    <source>
        <dbReference type="Proteomes" id="UP000790787"/>
    </source>
</evidence>
<dbReference type="OrthoDB" id="1256921at2759"/>
<gene>
    <name evidence="3" type="primary">LOC107767807</name>
</gene>
<reference evidence="2" key="1">
    <citation type="journal article" date="2014" name="Nat. Commun.">
        <title>The tobacco genome sequence and its comparison with those of tomato and potato.</title>
        <authorList>
            <person name="Sierro N."/>
            <person name="Battey J.N."/>
            <person name="Ouadi S."/>
            <person name="Bakaher N."/>
            <person name="Bovet L."/>
            <person name="Willig A."/>
            <person name="Goepfert S."/>
            <person name="Peitsch M.C."/>
            <person name="Ivanov N.V."/>
        </authorList>
    </citation>
    <scope>NUCLEOTIDE SEQUENCE [LARGE SCALE GENOMIC DNA]</scope>
</reference>
<sequence length="169" mass="19946">MGSSLFWYENWTGLGALYFVVPPDFVIDDSINNVYEVVHNGVWDVDRLMEVLPDDLAVYILENIKPPTAIDVLDKPYWMLESRGDCTVKFAWEYLRRRNDPAISYSKMWVKGLPFKISLFLWKVWKAKLPLDDWMRCLGYFMPSKYWCCVQEQESLPHLFFTSVAARKV</sequence>
<evidence type="ECO:0000313" key="3">
    <source>
        <dbReference type="RefSeq" id="XP_016442387.1"/>
    </source>
</evidence>
<dbReference type="Proteomes" id="UP000790787">
    <property type="component" value="Chromosome 24"/>
</dbReference>
<keyword evidence="2" id="KW-1185">Reference proteome</keyword>
<name>A0A1S3XRS4_TOBAC</name>
<dbReference type="GeneID" id="107767807"/>
<dbReference type="KEGG" id="nta:107767807"/>
<dbReference type="RefSeq" id="XP_016442387.1">
    <property type="nucleotide sequence ID" value="XM_016586901.1"/>
</dbReference>
<accession>A0A1S3XRS4</accession>
<protein>
    <submittedName>
        <fullName evidence="3">Uncharacterized protein LOC107767807</fullName>
    </submittedName>
</protein>
<organism evidence="2 3">
    <name type="scientific">Nicotiana tabacum</name>
    <name type="common">Common tobacco</name>
    <dbReference type="NCBI Taxonomy" id="4097"/>
    <lineage>
        <taxon>Eukaryota</taxon>
        <taxon>Viridiplantae</taxon>
        <taxon>Streptophyta</taxon>
        <taxon>Embryophyta</taxon>
        <taxon>Tracheophyta</taxon>
        <taxon>Spermatophyta</taxon>
        <taxon>Magnoliopsida</taxon>
        <taxon>eudicotyledons</taxon>
        <taxon>Gunneridae</taxon>
        <taxon>Pentapetalae</taxon>
        <taxon>asterids</taxon>
        <taxon>lamiids</taxon>
        <taxon>Solanales</taxon>
        <taxon>Solanaceae</taxon>
        <taxon>Nicotianoideae</taxon>
        <taxon>Nicotianeae</taxon>
        <taxon>Nicotiana</taxon>
    </lineage>
</organism>
<proteinExistence type="predicted"/>